<sequence length="490" mass="54683">MAGEIEDYITLQAESLPSGSVSFGRFELEQLSWERRSSFSHNRYLEEVEKYSKPGSVTKKKEYFEAQFKKKALLHRSSLENRNELETRLLESMTVDNSHAMEEFAHNSIGQVKSFLDDENTPAISDEQDTLKHCNEKISSAESPAEFSSFDAEAVNMPFCTDGMDNGVHFDRGDLPCLVEEQTPNDNVNGKELTQCGDALSKISKAEKKNEAIKKKTQITKTSEAVEKKAGKSKLCENLPNQQMSKRTSSIKNSISSGKMLTKEGHRENASRVKLEKQTPSKNTSLSAMENKNLNLKSSGDKKPKDIPESKSVEILRSKKAGVAHPPIFEKLATNVAQPLNSAKLVSSAEIKQTSIFHFRSGERAKKRKEFNMKLEEKLLAKEAEMSEIQARTEEVKQAELKQLRRSLNFKATPMPNFYHESASSASESKKMQTVTLPVKSQHSRKKPSSPSGNHSSHGKSLLSSLKPNQENSSSVHQPQSSTQSQPSIS</sequence>
<dbReference type="InterPro" id="IPR044216">
    <property type="entry name" value="WDL7"/>
</dbReference>
<feature type="compositionally biased region" description="Polar residues" evidence="7">
    <location>
        <begin position="239"/>
        <end position="259"/>
    </location>
</feature>
<evidence type="ECO:0000256" key="4">
    <source>
        <dbReference type="ARBA" id="ARBA00022701"/>
    </source>
</evidence>
<name>A0A2I0A161_9ASPA</name>
<keyword evidence="10" id="KW-1185">Reference proteome</keyword>
<feature type="compositionally biased region" description="Basic and acidic residues" evidence="7">
    <location>
        <begin position="299"/>
        <end position="313"/>
    </location>
</feature>
<reference evidence="9 10" key="1">
    <citation type="journal article" date="2017" name="Nature">
        <title>The Apostasia genome and the evolution of orchids.</title>
        <authorList>
            <person name="Zhang G.Q."/>
            <person name="Liu K.W."/>
            <person name="Li Z."/>
            <person name="Lohaus R."/>
            <person name="Hsiao Y.Y."/>
            <person name="Niu S.C."/>
            <person name="Wang J.Y."/>
            <person name="Lin Y.C."/>
            <person name="Xu Q."/>
            <person name="Chen L.J."/>
            <person name="Yoshida K."/>
            <person name="Fujiwara S."/>
            <person name="Wang Z.W."/>
            <person name="Zhang Y.Q."/>
            <person name="Mitsuda N."/>
            <person name="Wang M."/>
            <person name="Liu G.H."/>
            <person name="Pecoraro L."/>
            <person name="Huang H.X."/>
            <person name="Xiao X.J."/>
            <person name="Lin M."/>
            <person name="Wu X.Y."/>
            <person name="Wu W.L."/>
            <person name="Chen Y.Y."/>
            <person name="Chang S.B."/>
            <person name="Sakamoto S."/>
            <person name="Ohme-Takagi M."/>
            <person name="Yagi M."/>
            <person name="Zeng S.J."/>
            <person name="Shen C.Y."/>
            <person name="Yeh C.M."/>
            <person name="Luo Y.B."/>
            <person name="Tsai W.C."/>
            <person name="Van de Peer Y."/>
            <person name="Liu Z.J."/>
        </authorList>
    </citation>
    <scope>NUCLEOTIDE SEQUENCE [LARGE SCALE GENOMIC DNA]</scope>
    <source>
        <strain evidence="10">cv. Shenzhen</strain>
        <tissue evidence="9">Stem</tissue>
    </source>
</reference>
<dbReference type="AlphaFoldDB" id="A0A2I0A161"/>
<keyword evidence="3" id="KW-0963">Cytoplasm</keyword>
<feature type="region of interest" description="Disordered" evidence="7">
    <location>
        <begin position="408"/>
        <end position="490"/>
    </location>
</feature>
<dbReference type="PANTHER" id="PTHR47067:SF6">
    <property type="entry name" value="PROTEIN WVD2-LIKE 7"/>
    <property type="match status" value="1"/>
</dbReference>
<feature type="compositionally biased region" description="Polar residues" evidence="7">
    <location>
        <begin position="280"/>
        <end position="298"/>
    </location>
</feature>
<accession>A0A2I0A161</accession>
<feature type="compositionally biased region" description="Polar residues" evidence="7">
    <location>
        <begin position="432"/>
        <end position="441"/>
    </location>
</feature>
<organism evidence="9 10">
    <name type="scientific">Apostasia shenzhenica</name>
    <dbReference type="NCBI Taxonomy" id="1088818"/>
    <lineage>
        <taxon>Eukaryota</taxon>
        <taxon>Viridiplantae</taxon>
        <taxon>Streptophyta</taxon>
        <taxon>Embryophyta</taxon>
        <taxon>Tracheophyta</taxon>
        <taxon>Spermatophyta</taxon>
        <taxon>Magnoliopsida</taxon>
        <taxon>Liliopsida</taxon>
        <taxon>Asparagales</taxon>
        <taxon>Orchidaceae</taxon>
        <taxon>Apostasioideae</taxon>
        <taxon>Apostasia</taxon>
    </lineage>
</organism>
<evidence type="ECO:0000256" key="6">
    <source>
        <dbReference type="SAM" id="Coils"/>
    </source>
</evidence>
<dbReference type="OrthoDB" id="758458at2759"/>
<keyword evidence="4" id="KW-0493">Microtubule</keyword>
<dbReference type="EMBL" id="KZ452039">
    <property type="protein sequence ID" value="PKA49274.1"/>
    <property type="molecule type" value="Genomic_DNA"/>
</dbReference>
<proteinExistence type="inferred from homology"/>
<feature type="coiled-coil region" evidence="6">
    <location>
        <begin position="372"/>
        <end position="402"/>
    </location>
</feature>
<protein>
    <submittedName>
        <fullName evidence="9">Protein WVD2-like 1</fullName>
    </submittedName>
</protein>
<dbReference type="Proteomes" id="UP000236161">
    <property type="component" value="Unassembled WGS sequence"/>
</dbReference>
<comment type="similarity">
    <text evidence="2">Belongs to the TPX2 family.</text>
</comment>
<feature type="compositionally biased region" description="Low complexity" evidence="7">
    <location>
        <begin position="449"/>
        <end position="490"/>
    </location>
</feature>
<evidence type="ECO:0000313" key="9">
    <source>
        <dbReference type="EMBL" id="PKA49274.1"/>
    </source>
</evidence>
<dbReference type="GO" id="GO:0005874">
    <property type="term" value="C:microtubule"/>
    <property type="evidence" value="ECO:0007669"/>
    <property type="project" value="UniProtKB-KW"/>
</dbReference>
<dbReference type="STRING" id="1088818.A0A2I0A161"/>
<keyword evidence="6" id="KW-0175">Coiled coil</keyword>
<feature type="region of interest" description="Disordered" evidence="7">
    <location>
        <begin position="220"/>
        <end position="313"/>
    </location>
</feature>
<keyword evidence="5" id="KW-0206">Cytoskeleton</keyword>
<dbReference type="InterPro" id="IPR027329">
    <property type="entry name" value="TPX2_C"/>
</dbReference>
<evidence type="ECO:0000256" key="7">
    <source>
        <dbReference type="SAM" id="MobiDB-lite"/>
    </source>
</evidence>
<evidence type="ECO:0000256" key="3">
    <source>
        <dbReference type="ARBA" id="ARBA00022490"/>
    </source>
</evidence>
<gene>
    <name evidence="9" type="primary">WDL1</name>
    <name evidence="9" type="ORF">AXF42_Ash014176</name>
</gene>
<feature type="domain" description="TPX2 C-terminal" evidence="8">
    <location>
        <begin position="357"/>
        <end position="428"/>
    </location>
</feature>
<evidence type="ECO:0000313" key="10">
    <source>
        <dbReference type="Proteomes" id="UP000236161"/>
    </source>
</evidence>
<dbReference type="PANTHER" id="PTHR47067">
    <property type="entry name" value="TPX2 (TARGETING PROTEIN FOR XKLP2) PROTEIN FAMILY-RELATED"/>
    <property type="match status" value="1"/>
</dbReference>
<evidence type="ECO:0000259" key="8">
    <source>
        <dbReference type="Pfam" id="PF06886"/>
    </source>
</evidence>
<evidence type="ECO:0000256" key="5">
    <source>
        <dbReference type="ARBA" id="ARBA00023212"/>
    </source>
</evidence>
<feature type="compositionally biased region" description="Basic and acidic residues" evidence="7">
    <location>
        <begin position="261"/>
        <end position="279"/>
    </location>
</feature>
<evidence type="ECO:0000256" key="1">
    <source>
        <dbReference type="ARBA" id="ARBA00004245"/>
    </source>
</evidence>
<dbReference type="Pfam" id="PF06886">
    <property type="entry name" value="TPX2"/>
    <property type="match status" value="1"/>
</dbReference>
<evidence type="ECO:0000256" key="2">
    <source>
        <dbReference type="ARBA" id="ARBA00005885"/>
    </source>
</evidence>
<comment type="subcellular location">
    <subcellularLocation>
        <location evidence="1">Cytoplasm</location>
        <location evidence="1">Cytoskeleton</location>
    </subcellularLocation>
</comment>